<proteinExistence type="predicted"/>
<feature type="region of interest" description="Disordered" evidence="1">
    <location>
        <begin position="34"/>
        <end position="101"/>
    </location>
</feature>
<evidence type="ECO:0000313" key="3">
    <source>
        <dbReference type="Proteomes" id="UP000799764"/>
    </source>
</evidence>
<evidence type="ECO:0000313" key="2">
    <source>
        <dbReference type="EMBL" id="KAF2442953.1"/>
    </source>
</evidence>
<keyword evidence="3" id="KW-1185">Reference proteome</keyword>
<sequence length="120" mass="13504">MKLHTMCNIASCSNGMEGDLKCPLWGRVHTCAKRLKPDPSQPRNGRLKRFGVRADFRPDGMTQHPQRRARPSVHPEQRTNSESTGTKGRQGTEWGSLRPEHGVTVKLRSAAATYANLRER</sequence>
<protein>
    <submittedName>
        <fullName evidence="2">Uncharacterized protein</fullName>
    </submittedName>
</protein>
<accession>A0A9P4PGW6</accession>
<name>A0A9P4PGW6_9PLEO</name>
<organism evidence="2 3">
    <name type="scientific">Karstenula rhodostoma CBS 690.94</name>
    <dbReference type="NCBI Taxonomy" id="1392251"/>
    <lineage>
        <taxon>Eukaryota</taxon>
        <taxon>Fungi</taxon>
        <taxon>Dikarya</taxon>
        <taxon>Ascomycota</taxon>
        <taxon>Pezizomycotina</taxon>
        <taxon>Dothideomycetes</taxon>
        <taxon>Pleosporomycetidae</taxon>
        <taxon>Pleosporales</taxon>
        <taxon>Massarineae</taxon>
        <taxon>Didymosphaeriaceae</taxon>
        <taxon>Karstenula</taxon>
    </lineage>
</organism>
<dbReference type="Proteomes" id="UP000799764">
    <property type="component" value="Unassembled WGS sequence"/>
</dbReference>
<gene>
    <name evidence="2" type="ORF">P171DRAFT_53205</name>
</gene>
<comment type="caution">
    <text evidence="2">The sequence shown here is derived from an EMBL/GenBank/DDBJ whole genome shotgun (WGS) entry which is preliminary data.</text>
</comment>
<reference evidence="2" key="1">
    <citation type="journal article" date="2020" name="Stud. Mycol.">
        <title>101 Dothideomycetes genomes: a test case for predicting lifestyles and emergence of pathogens.</title>
        <authorList>
            <person name="Haridas S."/>
            <person name="Albert R."/>
            <person name="Binder M."/>
            <person name="Bloem J."/>
            <person name="Labutti K."/>
            <person name="Salamov A."/>
            <person name="Andreopoulos B."/>
            <person name="Baker S."/>
            <person name="Barry K."/>
            <person name="Bills G."/>
            <person name="Bluhm B."/>
            <person name="Cannon C."/>
            <person name="Castanera R."/>
            <person name="Culley D."/>
            <person name="Daum C."/>
            <person name="Ezra D."/>
            <person name="Gonzalez J."/>
            <person name="Henrissat B."/>
            <person name="Kuo A."/>
            <person name="Liang C."/>
            <person name="Lipzen A."/>
            <person name="Lutzoni F."/>
            <person name="Magnuson J."/>
            <person name="Mondo S."/>
            <person name="Nolan M."/>
            <person name="Ohm R."/>
            <person name="Pangilinan J."/>
            <person name="Park H.-J."/>
            <person name="Ramirez L."/>
            <person name="Alfaro M."/>
            <person name="Sun H."/>
            <person name="Tritt A."/>
            <person name="Yoshinaga Y."/>
            <person name="Zwiers L.-H."/>
            <person name="Turgeon B."/>
            <person name="Goodwin S."/>
            <person name="Spatafora J."/>
            <person name="Crous P."/>
            <person name="Grigoriev I."/>
        </authorList>
    </citation>
    <scope>NUCLEOTIDE SEQUENCE</scope>
    <source>
        <strain evidence="2">CBS 690.94</strain>
    </source>
</reference>
<evidence type="ECO:0000256" key="1">
    <source>
        <dbReference type="SAM" id="MobiDB-lite"/>
    </source>
</evidence>
<dbReference type="AlphaFoldDB" id="A0A9P4PGW6"/>
<dbReference type="EMBL" id="MU001503">
    <property type="protein sequence ID" value="KAF2442953.1"/>
    <property type="molecule type" value="Genomic_DNA"/>
</dbReference>
<feature type="compositionally biased region" description="Polar residues" evidence="1">
    <location>
        <begin position="80"/>
        <end position="89"/>
    </location>
</feature>